<protein>
    <submittedName>
        <fullName evidence="1">Uncharacterized protein</fullName>
    </submittedName>
</protein>
<organism evidence="1 2">
    <name type="scientific">Sphaeroforma arctica JP610</name>
    <dbReference type="NCBI Taxonomy" id="667725"/>
    <lineage>
        <taxon>Eukaryota</taxon>
        <taxon>Ichthyosporea</taxon>
        <taxon>Ichthyophonida</taxon>
        <taxon>Sphaeroforma</taxon>
    </lineage>
</organism>
<dbReference type="Proteomes" id="UP000054560">
    <property type="component" value="Unassembled WGS sequence"/>
</dbReference>
<gene>
    <name evidence="1" type="ORF">SARC_15830</name>
</gene>
<dbReference type="GeneID" id="25916334"/>
<proteinExistence type="predicted"/>
<keyword evidence="2" id="KW-1185">Reference proteome</keyword>
<accession>A0A0L0F4X8</accession>
<reference evidence="1 2" key="1">
    <citation type="submission" date="2011-02" db="EMBL/GenBank/DDBJ databases">
        <title>The Genome Sequence of Sphaeroforma arctica JP610.</title>
        <authorList>
            <consortium name="The Broad Institute Genome Sequencing Platform"/>
            <person name="Russ C."/>
            <person name="Cuomo C."/>
            <person name="Young S.K."/>
            <person name="Zeng Q."/>
            <person name="Gargeya S."/>
            <person name="Alvarado L."/>
            <person name="Berlin A."/>
            <person name="Chapman S.B."/>
            <person name="Chen Z."/>
            <person name="Freedman E."/>
            <person name="Gellesch M."/>
            <person name="Goldberg J."/>
            <person name="Griggs A."/>
            <person name="Gujja S."/>
            <person name="Heilman E."/>
            <person name="Heiman D."/>
            <person name="Howarth C."/>
            <person name="Mehta T."/>
            <person name="Neiman D."/>
            <person name="Pearson M."/>
            <person name="Roberts A."/>
            <person name="Saif S."/>
            <person name="Shea T."/>
            <person name="Shenoy N."/>
            <person name="Sisk P."/>
            <person name="Stolte C."/>
            <person name="Sykes S."/>
            <person name="White J."/>
            <person name="Yandava C."/>
            <person name="Burger G."/>
            <person name="Gray M.W."/>
            <person name="Holland P.W.H."/>
            <person name="King N."/>
            <person name="Lang F.B.F."/>
            <person name="Roger A.J."/>
            <person name="Ruiz-Trillo I."/>
            <person name="Haas B."/>
            <person name="Nusbaum C."/>
            <person name="Birren B."/>
        </authorList>
    </citation>
    <scope>NUCLEOTIDE SEQUENCE [LARGE SCALE GENOMIC DNA]</scope>
    <source>
        <strain evidence="1 2">JP610</strain>
    </source>
</reference>
<name>A0A0L0F4X8_9EUKA</name>
<evidence type="ECO:0000313" key="2">
    <source>
        <dbReference type="Proteomes" id="UP000054560"/>
    </source>
</evidence>
<feature type="non-terminal residue" evidence="1">
    <location>
        <position position="54"/>
    </location>
</feature>
<dbReference type="EMBL" id="KQ248428">
    <property type="protein sequence ID" value="KNC71631.1"/>
    <property type="molecule type" value="Genomic_DNA"/>
</dbReference>
<sequence length="54" mass="6117">MSSIQRDLDNWLHAKLDDPWGGESISNILSAEQLSEIAARFTSFETQIKVKILL</sequence>
<dbReference type="RefSeq" id="XP_014145533.1">
    <property type="nucleotide sequence ID" value="XM_014290058.1"/>
</dbReference>
<dbReference type="AlphaFoldDB" id="A0A0L0F4X8"/>
<evidence type="ECO:0000313" key="1">
    <source>
        <dbReference type="EMBL" id="KNC71631.1"/>
    </source>
</evidence>